<feature type="compositionally biased region" description="Polar residues" evidence="1">
    <location>
        <begin position="48"/>
        <end position="84"/>
    </location>
</feature>
<name>A0A1Y1VXW8_9FUNG</name>
<evidence type="ECO:0000313" key="3">
    <source>
        <dbReference type="Proteomes" id="UP000193922"/>
    </source>
</evidence>
<dbReference type="GeneID" id="63805305"/>
<proteinExistence type="predicted"/>
<dbReference type="RefSeq" id="XP_040740146.1">
    <property type="nucleotide sequence ID" value="XM_040888657.1"/>
</dbReference>
<feature type="compositionally biased region" description="Low complexity" evidence="1">
    <location>
        <begin position="1"/>
        <end position="47"/>
    </location>
</feature>
<dbReference type="AlphaFoldDB" id="A0A1Y1VXW8"/>
<protein>
    <submittedName>
        <fullName evidence="2">Uncharacterized protein</fullName>
    </submittedName>
</protein>
<evidence type="ECO:0000256" key="1">
    <source>
        <dbReference type="SAM" id="MobiDB-lite"/>
    </source>
</evidence>
<sequence>MPSASAESGSAAQSSSISAESAESSPGLAAAAESAGSSTALSASSSAQPESTPNDTTGTSAELLAATSSISFPVPDSSDSTSPAGVQRGPMPRRPGWKSEINLFETMLPGGIMGGSGTGLPHPMSDRSMSASQPGFAATFLLPLDTKSGTSNAQTATVLPLQQMIASRALEFNLGLSSSSKTEASGSGTISGNSSTVSSNGSSAESSSASAASSQTSPAPSS</sequence>
<feature type="region of interest" description="Disordered" evidence="1">
    <location>
        <begin position="1"/>
        <end position="131"/>
    </location>
</feature>
<dbReference type="EMBL" id="MCFD01000017">
    <property type="protein sequence ID" value="ORX66119.1"/>
    <property type="molecule type" value="Genomic_DNA"/>
</dbReference>
<keyword evidence="3" id="KW-1185">Reference proteome</keyword>
<comment type="caution">
    <text evidence="2">The sequence shown here is derived from an EMBL/GenBank/DDBJ whole genome shotgun (WGS) entry which is preliminary data.</text>
</comment>
<feature type="region of interest" description="Disordered" evidence="1">
    <location>
        <begin position="177"/>
        <end position="222"/>
    </location>
</feature>
<accession>A0A1Y1VXW8</accession>
<reference evidence="2 3" key="1">
    <citation type="submission" date="2016-07" db="EMBL/GenBank/DDBJ databases">
        <title>Pervasive Adenine N6-methylation of Active Genes in Fungi.</title>
        <authorList>
            <consortium name="DOE Joint Genome Institute"/>
            <person name="Mondo S.J."/>
            <person name="Dannebaum R.O."/>
            <person name="Kuo R.C."/>
            <person name="Labutti K."/>
            <person name="Haridas S."/>
            <person name="Kuo A."/>
            <person name="Salamov A."/>
            <person name="Ahrendt S.R."/>
            <person name="Lipzen A."/>
            <person name="Sullivan W."/>
            <person name="Andreopoulos W.B."/>
            <person name="Clum A."/>
            <person name="Lindquist E."/>
            <person name="Daum C."/>
            <person name="Ramamoorthy G.K."/>
            <person name="Gryganskyi A."/>
            <person name="Culley D."/>
            <person name="Magnuson J.K."/>
            <person name="James T.Y."/>
            <person name="O'Malley M.A."/>
            <person name="Stajich J.E."/>
            <person name="Spatafora J.W."/>
            <person name="Visel A."/>
            <person name="Grigoriev I.V."/>
        </authorList>
    </citation>
    <scope>NUCLEOTIDE SEQUENCE [LARGE SCALE GENOMIC DNA]</scope>
    <source>
        <strain evidence="2 3">ATCC 12442</strain>
    </source>
</reference>
<organism evidence="2 3">
    <name type="scientific">Linderina pennispora</name>
    <dbReference type="NCBI Taxonomy" id="61395"/>
    <lineage>
        <taxon>Eukaryota</taxon>
        <taxon>Fungi</taxon>
        <taxon>Fungi incertae sedis</taxon>
        <taxon>Zoopagomycota</taxon>
        <taxon>Kickxellomycotina</taxon>
        <taxon>Kickxellomycetes</taxon>
        <taxon>Kickxellales</taxon>
        <taxon>Kickxellaceae</taxon>
        <taxon>Linderina</taxon>
    </lineage>
</organism>
<dbReference type="Proteomes" id="UP000193922">
    <property type="component" value="Unassembled WGS sequence"/>
</dbReference>
<gene>
    <name evidence="2" type="ORF">DL89DRAFT_270313</name>
</gene>
<evidence type="ECO:0000313" key="2">
    <source>
        <dbReference type="EMBL" id="ORX66119.1"/>
    </source>
</evidence>